<keyword evidence="4" id="KW-0804">Transcription</keyword>
<evidence type="ECO:0000313" key="6">
    <source>
        <dbReference type="EMBL" id="MDQ2067617.1"/>
    </source>
</evidence>
<dbReference type="InterPro" id="IPR036388">
    <property type="entry name" value="WH-like_DNA-bd_sf"/>
</dbReference>
<keyword evidence="7" id="KW-1185">Reference proteome</keyword>
<dbReference type="PRINTS" id="PR00039">
    <property type="entry name" value="HTHLYSR"/>
</dbReference>
<evidence type="ECO:0000259" key="5">
    <source>
        <dbReference type="PROSITE" id="PS50931"/>
    </source>
</evidence>
<evidence type="ECO:0000256" key="1">
    <source>
        <dbReference type="ARBA" id="ARBA00009437"/>
    </source>
</evidence>
<feature type="domain" description="HTH lysR-type" evidence="5">
    <location>
        <begin position="9"/>
        <end position="66"/>
    </location>
</feature>
<organism evidence="6 7">
    <name type="scientific">Pseudogemmobacter lacusdianii</name>
    <dbReference type="NCBI Taxonomy" id="3069608"/>
    <lineage>
        <taxon>Bacteria</taxon>
        <taxon>Pseudomonadati</taxon>
        <taxon>Pseudomonadota</taxon>
        <taxon>Alphaproteobacteria</taxon>
        <taxon>Rhodobacterales</taxon>
        <taxon>Paracoccaceae</taxon>
        <taxon>Pseudogemmobacter</taxon>
    </lineage>
</organism>
<dbReference type="InterPro" id="IPR036390">
    <property type="entry name" value="WH_DNA-bd_sf"/>
</dbReference>
<evidence type="ECO:0000256" key="3">
    <source>
        <dbReference type="ARBA" id="ARBA00023125"/>
    </source>
</evidence>
<dbReference type="Pfam" id="PF03466">
    <property type="entry name" value="LysR_substrate"/>
    <property type="match status" value="1"/>
</dbReference>
<dbReference type="Gene3D" id="1.10.10.10">
    <property type="entry name" value="Winged helix-like DNA-binding domain superfamily/Winged helix DNA-binding domain"/>
    <property type="match status" value="1"/>
</dbReference>
<proteinExistence type="inferred from homology"/>
<keyword evidence="3" id="KW-0238">DNA-binding</keyword>
<dbReference type="Pfam" id="PF00126">
    <property type="entry name" value="HTH_1"/>
    <property type="match status" value="1"/>
</dbReference>
<dbReference type="SUPFAM" id="SSF53850">
    <property type="entry name" value="Periplasmic binding protein-like II"/>
    <property type="match status" value="1"/>
</dbReference>
<dbReference type="InterPro" id="IPR000847">
    <property type="entry name" value="LysR_HTH_N"/>
</dbReference>
<dbReference type="PANTHER" id="PTHR30537">
    <property type="entry name" value="HTH-TYPE TRANSCRIPTIONAL REGULATOR"/>
    <property type="match status" value="1"/>
</dbReference>
<dbReference type="RefSeq" id="WP_306681320.1">
    <property type="nucleotide sequence ID" value="NZ_JAVDBT010000014.1"/>
</dbReference>
<dbReference type="InterPro" id="IPR058163">
    <property type="entry name" value="LysR-type_TF_proteobact-type"/>
</dbReference>
<accession>A0ABU0W0S3</accession>
<evidence type="ECO:0000313" key="7">
    <source>
        <dbReference type="Proteomes" id="UP001239680"/>
    </source>
</evidence>
<dbReference type="PANTHER" id="PTHR30537:SF26">
    <property type="entry name" value="GLYCINE CLEAVAGE SYSTEM TRANSCRIPTIONAL ACTIVATOR"/>
    <property type="match status" value="1"/>
</dbReference>
<dbReference type="EMBL" id="JAVDBT010000014">
    <property type="protein sequence ID" value="MDQ2067617.1"/>
    <property type="molecule type" value="Genomic_DNA"/>
</dbReference>
<keyword evidence="2" id="KW-0805">Transcription regulation</keyword>
<dbReference type="InterPro" id="IPR005119">
    <property type="entry name" value="LysR_subst-bd"/>
</dbReference>
<dbReference type="SUPFAM" id="SSF46785">
    <property type="entry name" value="Winged helix' DNA-binding domain"/>
    <property type="match status" value="1"/>
</dbReference>
<name>A0ABU0W0S3_9RHOB</name>
<dbReference type="Gene3D" id="3.40.190.10">
    <property type="entry name" value="Periplasmic binding protein-like II"/>
    <property type="match status" value="2"/>
</dbReference>
<gene>
    <name evidence="6" type="ORF">Q9295_14660</name>
</gene>
<sequence length="305" mass="33411">MKKPTKQPLPLNYIRSFESAARNLSFTLAAEELGYTQAAISNHIRALEHYVGWQLFIRYPRSVRLTEMGEAFLPTLRQSLGEIDRATEAILAGTHRRKVVVSCPISLAENWLAALLVRFGDLHKDIDVVLHGTMWDAPFENQADISITVNRFDAAPKGSSRLWADELILLCSPVLAARLPPSPTAQDLAGIGWITVMGRQDNEHAVAQAIGMDEVGKVARLTTNATNIALEWAVEGAGLVVTQRSTARVYLSRGLLVEPIPTLSAPSSWGYYLTSNPLSRGSHIATLRDWLVMMGSPDGTEQASA</sequence>
<dbReference type="Proteomes" id="UP001239680">
    <property type="component" value="Unassembled WGS sequence"/>
</dbReference>
<comment type="similarity">
    <text evidence="1">Belongs to the LysR transcriptional regulatory family.</text>
</comment>
<dbReference type="PROSITE" id="PS50931">
    <property type="entry name" value="HTH_LYSR"/>
    <property type="match status" value="1"/>
</dbReference>
<reference evidence="6 7" key="1">
    <citation type="submission" date="2023-08" db="EMBL/GenBank/DDBJ databases">
        <title>Characterization of two Paracoccaceae strains isolated from Phycosphere and proposal of Xinfangfangia lacusdiani sp. nov.</title>
        <authorList>
            <person name="Deng Y."/>
            <person name="Zhang Y.Q."/>
        </authorList>
    </citation>
    <scope>NUCLEOTIDE SEQUENCE [LARGE SCALE GENOMIC DNA]</scope>
    <source>
        <strain evidence="6 7">CPCC 101601</strain>
    </source>
</reference>
<comment type="caution">
    <text evidence="6">The sequence shown here is derived from an EMBL/GenBank/DDBJ whole genome shotgun (WGS) entry which is preliminary data.</text>
</comment>
<evidence type="ECO:0000256" key="2">
    <source>
        <dbReference type="ARBA" id="ARBA00023015"/>
    </source>
</evidence>
<protein>
    <submittedName>
        <fullName evidence="6">LysR family transcriptional regulator</fullName>
    </submittedName>
</protein>
<evidence type="ECO:0000256" key="4">
    <source>
        <dbReference type="ARBA" id="ARBA00023163"/>
    </source>
</evidence>